<feature type="region of interest" description="Disordered" evidence="1">
    <location>
        <begin position="200"/>
        <end position="241"/>
    </location>
</feature>
<organism evidence="3 4">
    <name type="scientific">Diaphorina citri</name>
    <name type="common">Asian citrus psyllid</name>
    <dbReference type="NCBI Taxonomy" id="121845"/>
    <lineage>
        <taxon>Eukaryota</taxon>
        <taxon>Metazoa</taxon>
        <taxon>Ecdysozoa</taxon>
        <taxon>Arthropoda</taxon>
        <taxon>Hexapoda</taxon>
        <taxon>Insecta</taxon>
        <taxon>Pterygota</taxon>
        <taxon>Neoptera</taxon>
        <taxon>Paraneoptera</taxon>
        <taxon>Hemiptera</taxon>
        <taxon>Sternorrhyncha</taxon>
        <taxon>Psylloidea</taxon>
        <taxon>Psyllidae</taxon>
        <taxon>Diaphorininae</taxon>
        <taxon>Diaphorina</taxon>
    </lineage>
</organism>
<feature type="domain" description="C2H2-type" evidence="2">
    <location>
        <begin position="163"/>
        <end position="184"/>
    </location>
</feature>
<dbReference type="STRING" id="121845.A0A1S3DVE1"/>
<reference evidence="4" key="1">
    <citation type="submission" date="2025-08" db="UniProtKB">
        <authorList>
            <consortium name="RefSeq"/>
        </authorList>
    </citation>
    <scope>IDENTIFICATION</scope>
</reference>
<name>A0A1S3DVE1_DIACI</name>
<dbReference type="RefSeq" id="XP_008487706.1">
    <property type="nucleotide sequence ID" value="XM_008489484.1"/>
</dbReference>
<proteinExistence type="predicted"/>
<sequence length="241" mass="25647">MIGMSSADNGNSGGDTNTNYYASNPYPVPRLVPPVKKPRLMFTSPVRIKPSPSTTTSPLCLNGSISSCSSNGGSPPSSITTKLMSSTSTSTPPTISINQLKTYSNSDILICGNCRELFSDLQDLLEHKKTYCKLRFTCKCTTLLDSITSRGTGDDRGGGLLLCVQCKDTFDTAWDLLVHAQAAHMIHIYEMGPHNNNSAGTVNNNLEVGQNGSGGGAGEEGVKQNGHLRVTSSEEKEGHSE</sequence>
<feature type="non-terminal residue" evidence="4">
    <location>
        <position position="241"/>
    </location>
</feature>
<evidence type="ECO:0000259" key="2">
    <source>
        <dbReference type="PROSITE" id="PS00028"/>
    </source>
</evidence>
<protein>
    <submittedName>
        <fullName evidence="4">Uncharacterized protein LOC103524467</fullName>
    </submittedName>
</protein>
<dbReference type="PROSITE" id="PS00028">
    <property type="entry name" value="ZINC_FINGER_C2H2_1"/>
    <property type="match status" value="1"/>
</dbReference>
<accession>A0A1S3DVE1</accession>
<dbReference type="InterPro" id="IPR013087">
    <property type="entry name" value="Znf_C2H2_type"/>
</dbReference>
<keyword evidence="3" id="KW-1185">Reference proteome</keyword>
<evidence type="ECO:0000313" key="4">
    <source>
        <dbReference type="RefSeq" id="XP_008487706.1"/>
    </source>
</evidence>
<dbReference type="AlphaFoldDB" id="A0A1S3DVE1"/>
<evidence type="ECO:0000256" key="1">
    <source>
        <dbReference type="SAM" id="MobiDB-lite"/>
    </source>
</evidence>
<feature type="compositionally biased region" description="Low complexity" evidence="1">
    <location>
        <begin position="1"/>
        <end position="19"/>
    </location>
</feature>
<feature type="region of interest" description="Disordered" evidence="1">
    <location>
        <begin position="1"/>
        <end position="28"/>
    </location>
</feature>
<dbReference type="GeneID" id="103524467"/>
<feature type="region of interest" description="Disordered" evidence="1">
    <location>
        <begin position="68"/>
        <end position="91"/>
    </location>
</feature>
<dbReference type="PaxDb" id="121845-A0A1S3DVE1"/>
<evidence type="ECO:0000313" key="3">
    <source>
        <dbReference type="Proteomes" id="UP000079169"/>
    </source>
</evidence>
<gene>
    <name evidence="4" type="primary">LOC103524467</name>
</gene>
<feature type="compositionally biased region" description="Basic and acidic residues" evidence="1">
    <location>
        <begin position="232"/>
        <end position="241"/>
    </location>
</feature>
<dbReference type="KEGG" id="dci:103524467"/>
<dbReference type="Proteomes" id="UP000079169">
    <property type="component" value="Unplaced"/>
</dbReference>